<dbReference type="RefSeq" id="WP_103210157.1">
    <property type="nucleotide sequence ID" value="NZ_BJML01000001.1"/>
</dbReference>
<dbReference type="InterPro" id="IPR013856">
    <property type="entry name" value="Peptidase_M4_domain"/>
</dbReference>
<dbReference type="Pfam" id="PF02868">
    <property type="entry name" value="Peptidase_M4_C"/>
    <property type="match status" value="1"/>
</dbReference>
<dbReference type="EMBL" id="BJML01000001">
    <property type="protein sequence ID" value="GEB44507.1"/>
    <property type="molecule type" value="Genomic_DNA"/>
</dbReference>
<evidence type="ECO:0000259" key="10">
    <source>
        <dbReference type="Pfam" id="PF01447"/>
    </source>
</evidence>
<dbReference type="GO" id="GO:0004222">
    <property type="term" value="F:metalloendopeptidase activity"/>
    <property type="evidence" value="ECO:0007669"/>
    <property type="project" value="UniProtKB-UniRule"/>
</dbReference>
<feature type="active site" description="Proton donor" evidence="7">
    <location>
        <position position="268"/>
    </location>
</feature>
<dbReference type="CDD" id="cd09597">
    <property type="entry name" value="M4_TLP"/>
    <property type="match status" value="1"/>
</dbReference>
<comment type="function">
    <text evidence="8">Extracellular zinc metalloprotease.</text>
</comment>
<feature type="region of interest" description="Disordered" evidence="9">
    <location>
        <begin position="69"/>
        <end position="92"/>
    </location>
</feature>
<evidence type="ECO:0000259" key="11">
    <source>
        <dbReference type="Pfam" id="PF02868"/>
    </source>
</evidence>
<comment type="cofactor">
    <cofactor evidence="8">
        <name>Zn(2+)</name>
        <dbReference type="ChEBI" id="CHEBI:29105"/>
    </cofactor>
</comment>
<dbReference type="InterPro" id="IPR052759">
    <property type="entry name" value="Metalloprotease_M4"/>
</dbReference>
<keyword evidence="6 8" id="KW-0482">Metalloprotease</keyword>
<dbReference type="PRINTS" id="PR00730">
    <property type="entry name" value="THERMOLYSIN"/>
</dbReference>
<gene>
    <name evidence="12" type="ORF">MTE01_04520</name>
</gene>
<proteinExistence type="inferred from homology"/>
<dbReference type="InterPro" id="IPR001570">
    <property type="entry name" value="Peptidase_M4_C_domain"/>
</dbReference>
<evidence type="ECO:0000256" key="7">
    <source>
        <dbReference type="PIRSR" id="PIRSR623612-1"/>
    </source>
</evidence>
<dbReference type="GO" id="GO:0005576">
    <property type="term" value="C:extracellular region"/>
    <property type="evidence" value="ECO:0007669"/>
    <property type="project" value="UniProtKB-SubCell"/>
</dbReference>
<evidence type="ECO:0000313" key="13">
    <source>
        <dbReference type="Proteomes" id="UP000319525"/>
    </source>
</evidence>
<keyword evidence="8" id="KW-0964">Secreted</keyword>
<evidence type="ECO:0000256" key="9">
    <source>
        <dbReference type="SAM" id="MobiDB-lite"/>
    </source>
</evidence>
<dbReference type="AlphaFoldDB" id="A0A4Y3QHN6"/>
<dbReference type="Gene3D" id="3.10.170.10">
    <property type="match status" value="1"/>
</dbReference>
<protein>
    <recommendedName>
        <fullName evidence="8">Neutral metalloproteinase</fullName>
        <ecNumber evidence="8">3.4.24.-</ecNumber>
    </recommendedName>
</protein>
<evidence type="ECO:0000256" key="3">
    <source>
        <dbReference type="ARBA" id="ARBA00022723"/>
    </source>
</evidence>
<evidence type="ECO:0000256" key="2">
    <source>
        <dbReference type="ARBA" id="ARBA00022670"/>
    </source>
</evidence>
<evidence type="ECO:0000256" key="8">
    <source>
        <dbReference type="RuleBase" id="RU366073"/>
    </source>
</evidence>
<dbReference type="InterPro" id="IPR027268">
    <property type="entry name" value="Peptidase_M4/M1_CTD_sf"/>
</dbReference>
<reference evidence="12 13" key="1">
    <citation type="submission" date="2019-06" db="EMBL/GenBank/DDBJ databases">
        <title>Whole genome shotgun sequence of Microbacterium testaceum NBRC 12675.</title>
        <authorList>
            <person name="Hosoyama A."/>
            <person name="Uohara A."/>
            <person name="Ohji S."/>
            <person name="Ichikawa N."/>
        </authorList>
    </citation>
    <scope>NUCLEOTIDE SEQUENCE [LARGE SCALE GENOMIC DNA]</scope>
    <source>
        <strain evidence="12 13">NBRC 12675</strain>
    </source>
</reference>
<comment type="similarity">
    <text evidence="1 8">Belongs to the peptidase M4 family.</text>
</comment>
<dbReference type="GO" id="GO:0046872">
    <property type="term" value="F:metal ion binding"/>
    <property type="evidence" value="ECO:0007669"/>
    <property type="project" value="UniProtKB-UniRule"/>
</dbReference>
<evidence type="ECO:0000256" key="5">
    <source>
        <dbReference type="ARBA" id="ARBA00022833"/>
    </source>
</evidence>
<dbReference type="PANTHER" id="PTHR43579">
    <property type="match status" value="1"/>
</dbReference>
<comment type="caution">
    <text evidence="12">The sequence shown here is derived from an EMBL/GenBank/DDBJ whole genome shotgun (WGS) entry which is preliminary data.</text>
</comment>
<dbReference type="Gene3D" id="1.10.390.10">
    <property type="entry name" value="Neutral Protease Domain 2"/>
    <property type="match status" value="1"/>
</dbReference>
<dbReference type="GO" id="GO:0006508">
    <property type="term" value="P:proteolysis"/>
    <property type="evidence" value="ECO:0007669"/>
    <property type="project" value="UniProtKB-KW"/>
</dbReference>
<dbReference type="EC" id="3.4.24.-" evidence="8"/>
<dbReference type="Proteomes" id="UP000319525">
    <property type="component" value="Unassembled WGS sequence"/>
</dbReference>
<dbReference type="GeneID" id="57143162"/>
<keyword evidence="3" id="KW-0479">Metal-binding</keyword>
<dbReference type="Pfam" id="PF01447">
    <property type="entry name" value="Peptidase_M4"/>
    <property type="match status" value="1"/>
</dbReference>
<keyword evidence="2 8" id="KW-0645">Protease</keyword>
<feature type="active site" evidence="7">
    <location>
        <position position="167"/>
    </location>
</feature>
<evidence type="ECO:0000313" key="12">
    <source>
        <dbReference type="EMBL" id="GEB44507.1"/>
    </source>
</evidence>
<dbReference type="PANTHER" id="PTHR43579:SF1">
    <property type="entry name" value="NEUTRAL METALLOPROTEINASE"/>
    <property type="match status" value="1"/>
</dbReference>
<evidence type="ECO:0000256" key="6">
    <source>
        <dbReference type="ARBA" id="ARBA00023049"/>
    </source>
</evidence>
<keyword evidence="4 8" id="KW-0378">Hydrolase</keyword>
<name>A0A4Y3QHN6_MICTE</name>
<dbReference type="InterPro" id="IPR023612">
    <property type="entry name" value="Peptidase_M4"/>
</dbReference>
<feature type="domain" description="Peptidase M4" evidence="10">
    <location>
        <begin position="71"/>
        <end position="174"/>
    </location>
</feature>
<comment type="subcellular location">
    <subcellularLocation>
        <location evidence="8">Secreted</location>
    </subcellularLocation>
</comment>
<evidence type="ECO:0000256" key="4">
    <source>
        <dbReference type="ARBA" id="ARBA00022801"/>
    </source>
</evidence>
<dbReference type="OrthoDB" id="291295at2"/>
<sequence length="352" mass="37163">MNPGIVPPFLLDRLAATDDPRLARAAAAARKTLAAPRPPRATRTRLRLSIDGDTLVAETAPAPDRIISDAANTENLPGRRVRSEDDAPSGDAAVDEAYDGLGETYDFFWDAFARDGIDGAGGSLLATVHYGDDYDNAFWNGERMVFGDGDGDVFVGFTRSLSVIAHELGHGVTEAAGGLEYQGQSGALNESLSDVFGALAEQHHLGQSADDASWLIGAGIFAADVQGEALRSMKAPGTAYDDDVLGKDPQPGHMRDYVETDDDNGGVHINSGIPNRAFYLAATALGGFAWERAGLIWYRTITSGTLSTTADFSTFATATLRAATSEYGEESEEVAAVRAAWAGVGVEEDARA</sequence>
<organism evidence="12 13">
    <name type="scientific">Microbacterium testaceum</name>
    <name type="common">Aureobacterium testaceum</name>
    <name type="synonym">Brevibacterium testaceum</name>
    <dbReference type="NCBI Taxonomy" id="2033"/>
    <lineage>
        <taxon>Bacteria</taxon>
        <taxon>Bacillati</taxon>
        <taxon>Actinomycetota</taxon>
        <taxon>Actinomycetes</taxon>
        <taxon>Micrococcales</taxon>
        <taxon>Microbacteriaceae</taxon>
        <taxon>Microbacterium</taxon>
    </lineage>
</organism>
<evidence type="ECO:0000256" key="1">
    <source>
        <dbReference type="ARBA" id="ARBA00009388"/>
    </source>
</evidence>
<accession>A0A4Y3QHN6</accession>
<keyword evidence="5 8" id="KW-0862">Zinc</keyword>
<dbReference type="SUPFAM" id="SSF55486">
    <property type="entry name" value="Metalloproteases ('zincins'), catalytic domain"/>
    <property type="match status" value="1"/>
</dbReference>
<feature type="domain" description="Peptidase M4 C-terminal" evidence="11">
    <location>
        <begin position="178"/>
        <end position="346"/>
    </location>
</feature>